<dbReference type="VEuPathDB" id="VectorBase:LDEU012522"/>
<reference evidence="2 3" key="1">
    <citation type="journal article" date="2018" name="Gigascience">
        <title>Genomes of trombidid mites reveal novel predicted allergens and laterally-transferred genes associated with secondary metabolism.</title>
        <authorList>
            <person name="Dong X."/>
            <person name="Chaisiri K."/>
            <person name="Xia D."/>
            <person name="Armstrong S.D."/>
            <person name="Fang Y."/>
            <person name="Donnelly M.J."/>
            <person name="Kadowaki T."/>
            <person name="McGarry J.W."/>
            <person name="Darby A.C."/>
            <person name="Makepeace B.L."/>
        </authorList>
    </citation>
    <scope>NUCLEOTIDE SEQUENCE [LARGE SCALE GENOMIC DNA]</scope>
    <source>
        <strain evidence="2">UoL-UT</strain>
    </source>
</reference>
<protein>
    <submittedName>
        <fullName evidence="2">Heparan-alpha-glucosaminide N-acetyltransferase-like protein</fullName>
    </submittedName>
</protein>
<dbReference type="OrthoDB" id="2149840at2759"/>
<dbReference type="PANTHER" id="PTHR31061:SF24">
    <property type="entry name" value="LD22376P"/>
    <property type="match status" value="1"/>
</dbReference>
<feature type="non-terminal residue" evidence="2">
    <location>
        <position position="1"/>
    </location>
</feature>
<sequence>IFQTTLSHDPEGLLGTLASILVVFFGLQVGKIFVIFTSHRQRLLRWIVWSFLTGIITLCLWLHGSFPISKNLWSLSFVTLSAFLAFVVIIIFYILIDVKCWWLKGAPFHIPGKNSIFLYIGHEVCSNIFPFSFEVDKSSHAWLLFRSLWTTTLWFLVSVIMAKKRIFISL</sequence>
<dbReference type="EMBL" id="NCKV01025301">
    <property type="protein sequence ID" value="RWS19518.1"/>
    <property type="molecule type" value="Genomic_DNA"/>
</dbReference>
<accession>A0A443RWL0</accession>
<name>A0A443RWL0_9ACAR</name>
<keyword evidence="1" id="KW-0472">Membrane</keyword>
<keyword evidence="3" id="KW-1185">Reference proteome</keyword>
<comment type="caution">
    <text evidence="2">The sequence shown here is derived from an EMBL/GenBank/DDBJ whole genome shotgun (WGS) entry which is preliminary data.</text>
</comment>
<dbReference type="Proteomes" id="UP000288716">
    <property type="component" value="Unassembled WGS sequence"/>
</dbReference>
<organism evidence="2 3">
    <name type="scientific">Leptotrombidium deliense</name>
    <dbReference type="NCBI Taxonomy" id="299467"/>
    <lineage>
        <taxon>Eukaryota</taxon>
        <taxon>Metazoa</taxon>
        <taxon>Ecdysozoa</taxon>
        <taxon>Arthropoda</taxon>
        <taxon>Chelicerata</taxon>
        <taxon>Arachnida</taxon>
        <taxon>Acari</taxon>
        <taxon>Acariformes</taxon>
        <taxon>Trombidiformes</taxon>
        <taxon>Prostigmata</taxon>
        <taxon>Anystina</taxon>
        <taxon>Parasitengona</taxon>
        <taxon>Trombiculoidea</taxon>
        <taxon>Trombiculidae</taxon>
        <taxon>Leptotrombidium</taxon>
    </lineage>
</organism>
<evidence type="ECO:0000313" key="2">
    <source>
        <dbReference type="EMBL" id="RWS19518.1"/>
    </source>
</evidence>
<feature type="transmembrane region" description="Helical" evidence="1">
    <location>
        <begin position="72"/>
        <end position="96"/>
    </location>
</feature>
<evidence type="ECO:0000313" key="3">
    <source>
        <dbReference type="Proteomes" id="UP000288716"/>
    </source>
</evidence>
<dbReference type="PANTHER" id="PTHR31061">
    <property type="entry name" value="LD22376P"/>
    <property type="match status" value="1"/>
</dbReference>
<keyword evidence="1" id="KW-1133">Transmembrane helix</keyword>
<proteinExistence type="predicted"/>
<feature type="transmembrane region" description="Helical" evidence="1">
    <location>
        <begin position="116"/>
        <end position="133"/>
    </location>
</feature>
<dbReference type="STRING" id="299467.A0A443RWL0"/>
<keyword evidence="1" id="KW-0812">Transmembrane</keyword>
<keyword evidence="2" id="KW-0808">Transferase</keyword>
<dbReference type="AlphaFoldDB" id="A0A443RWL0"/>
<feature type="transmembrane region" description="Helical" evidence="1">
    <location>
        <begin position="12"/>
        <end position="34"/>
    </location>
</feature>
<feature type="transmembrane region" description="Helical" evidence="1">
    <location>
        <begin position="46"/>
        <end position="66"/>
    </location>
</feature>
<dbReference type="GO" id="GO:0016740">
    <property type="term" value="F:transferase activity"/>
    <property type="evidence" value="ECO:0007669"/>
    <property type="project" value="UniProtKB-KW"/>
</dbReference>
<evidence type="ECO:0000256" key="1">
    <source>
        <dbReference type="SAM" id="Phobius"/>
    </source>
</evidence>
<feature type="transmembrane region" description="Helical" evidence="1">
    <location>
        <begin position="139"/>
        <end position="162"/>
    </location>
</feature>
<gene>
    <name evidence="2" type="ORF">B4U80_02981</name>
</gene>